<protein>
    <recommendedName>
        <fullName evidence="4">Glycosyl hydrolases family 39 N-terminal catalytic domain-containing protein</fullName>
    </recommendedName>
</protein>
<keyword evidence="2" id="KW-0378">Hydrolase</keyword>
<comment type="caution">
    <text evidence="5">The sequence shown here is derived from an EMBL/GenBank/DDBJ whole genome shotgun (WGS) entry which is preliminary data.</text>
</comment>
<evidence type="ECO:0000313" key="5">
    <source>
        <dbReference type="EMBL" id="MFA9478075.1"/>
    </source>
</evidence>
<comment type="similarity">
    <text evidence="1">Belongs to the glycosyl hydrolase 39 family.</text>
</comment>
<accession>A0ABV4U4J2</accession>
<feature type="domain" description="Glycosyl hydrolases family 39 N-terminal catalytic" evidence="4">
    <location>
        <begin position="118"/>
        <end position="307"/>
    </location>
</feature>
<name>A0ABV4U4J2_9BACT</name>
<gene>
    <name evidence="5" type="ORF">ACERK3_07165</name>
</gene>
<dbReference type="PANTHER" id="PTHR12631:SF10">
    <property type="entry name" value="BETA-XYLOSIDASE-LIKE PROTEIN-RELATED"/>
    <property type="match status" value="1"/>
</dbReference>
<dbReference type="PANTHER" id="PTHR12631">
    <property type="entry name" value="ALPHA-L-IDURONIDASE"/>
    <property type="match status" value="1"/>
</dbReference>
<keyword evidence="6" id="KW-1185">Reference proteome</keyword>
<dbReference type="Proteomes" id="UP001575105">
    <property type="component" value="Unassembled WGS sequence"/>
</dbReference>
<dbReference type="RefSeq" id="WP_425345003.1">
    <property type="nucleotide sequence ID" value="NZ_JBGUBD010000004.1"/>
</dbReference>
<proteinExistence type="inferred from homology"/>
<dbReference type="InterPro" id="IPR017853">
    <property type="entry name" value="GH"/>
</dbReference>
<evidence type="ECO:0000259" key="4">
    <source>
        <dbReference type="Pfam" id="PF01229"/>
    </source>
</evidence>
<dbReference type="Pfam" id="PF01229">
    <property type="entry name" value="Glyco_hydro_39"/>
    <property type="match status" value="1"/>
</dbReference>
<keyword evidence="3" id="KW-0326">Glycosidase</keyword>
<dbReference type="Gene3D" id="3.20.20.80">
    <property type="entry name" value="Glycosidases"/>
    <property type="match status" value="1"/>
</dbReference>
<reference evidence="5 6" key="1">
    <citation type="submission" date="2024-08" db="EMBL/GenBank/DDBJ databases">
        <title>Whole-genome sequencing of halo(alkali)philic microorganisms from hypersaline lakes.</title>
        <authorList>
            <person name="Sorokin D.Y."/>
            <person name="Merkel A.Y."/>
            <person name="Messina E."/>
            <person name="Yakimov M."/>
        </authorList>
    </citation>
    <scope>NUCLEOTIDE SEQUENCE [LARGE SCALE GENOMIC DNA]</scope>
    <source>
        <strain evidence="5 6">AB-hyl4</strain>
    </source>
</reference>
<dbReference type="SUPFAM" id="SSF51445">
    <property type="entry name" value="(Trans)glycosidases"/>
    <property type="match status" value="1"/>
</dbReference>
<dbReference type="EMBL" id="JBGUBD010000004">
    <property type="protein sequence ID" value="MFA9478075.1"/>
    <property type="molecule type" value="Genomic_DNA"/>
</dbReference>
<organism evidence="5 6">
    <name type="scientific">Natronomicrosphaera hydrolytica</name>
    <dbReference type="NCBI Taxonomy" id="3242702"/>
    <lineage>
        <taxon>Bacteria</taxon>
        <taxon>Pseudomonadati</taxon>
        <taxon>Planctomycetota</taxon>
        <taxon>Phycisphaerae</taxon>
        <taxon>Phycisphaerales</taxon>
        <taxon>Phycisphaeraceae</taxon>
        <taxon>Natronomicrosphaera</taxon>
    </lineage>
</organism>
<evidence type="ECO:0000256" key="3">
    <source>
        <dbReference type="ARBA" id="ARBA00023295"/>
    </source>
</evidence>
<evidence type="ECO:0000256" key="2">
    <source>
        <dbReference type="ARBA" id="ARBA00022801"/>
    </source>
</evidence>
<dbReference type="InterPro" id="IPR049166">
    <property type="entry name" value="GH39_cat"/>
</dbReference>
<evidence type="ECO:0000313" key="6">
    <source>
        <dbReference type="Proteomes" id="UP001575105"/>
    </source>
</evidence>
<sequence>MPARDVKPIAVDFGRPLPPIRALHGTNFGPLYTQGRDLSDYFRAAGFPSLRLHDCALVCKDTVDIKDLFPLAHLDESEPTNWTFGPTDDYLQTAKALDTQAIYRLGPSIEHQHPKYFVHPPSDYDKWARICCQIIRHYNEGWADGFHHDIAYWEIWNEPWHPSMWTGTQEQWFALYETASKAIKRSFPHLKLGGADASGEYAESFLAYCQQHECPMDFFCWHLYARTPKQVVESTREAKQRLENYGFGDAELNLNEWNWFPEEDWSWRTSASRRRRFFDQLASAESAAFIVATLSYLQDEPMTMTNWYAPFLGRWGMFDTDARPQKPFYAFVAFNEMLQTPQRAATNGDKLDTGLSVLAGTDDAGCHARVLVSNFADVAVSGVRLTLKNLPGGTWHASQRLLDDALDLQPAESAVFTHDFAHISFALPPGSVRLIDLRRTESEPR</sequence>
<evidence type="ECO:0000256" key="1">
    <source>
        <dbReference type="ARBA" id="ARBA00008875"/>
    </source>
</evidence>
<dbReference type="InterPro" id="IPR051923">
    <property type="entry name" value="Glycosyl_Hydrolase_39"/>
</dbReference>